<dbReference type="SUPFAM" id="SSF69786">
    <property type="entry name" value="YggU-like"/>
    <property type="match status" value="1"/>
</dbReference>
<dbReference type="InterPro" id="IPR036591">
    <property type="entry name" value="YggU-like_sf"/>
</dbReference>
<reference evidence="3" key="1">
    <citation type="submission" date="2019-12" db="EMBL/GenBank/DDBJ databases">
        <title>Comparative genomics gives insights into the taxonomy of the Azoarcus-Aromatoleum group and reveals separate origins of nif in the plant-associated Azoarcus and non-plant-associated Aromatoleum sub-groups.</title>
        <authorList>
            <person name="Lafos M."/>
            <person name="Maluk M."/>
            <person name="Batista M."/>
            <person name="Junghare M."/>
            <person name="Carmona M."/>
            <person name="Faoro H."/>
            <person name="Cruz L.M."/>
            <person name="Battistoni F."/>
            <person name="De Souza E."/>
            <person name="Pedrosa F."/>
            <person name="Chen W.-M."/>
            <person name="Poole P.S."/>
            <person name="Dixon R.A."/>
            <person name="James E.K."/>
        </authorList>
    </citation>
    <scope>NUCLEOTIDE SEQUENCE</scope>
    <source>
        <strain evidence="3">LuFRes1</strain>
    </source>
</reference>
<dbReference type="EMBL" id="WTVG01000021">
    <property type="protein sequence ID" value="NMG24901.1"/>
    <property type="molecule type" value="Genomic_DNA"/>
</dbReference>
<evidence type="ECO:0000313" key="4">
    <source>
        <dbReference type="Proteomes" id="UP000615989"/>
    </source>
</evidence>
<protein>
    <recommendedName>
        <fullName evidence="2">UPF0235 protein GO606_09230</fullName>
    </recommendedName>
</protein>
<comment type="caution">
    <text evidence="3">The sequence shown here is derived from an EMBL/GenBank/DDBJ whole genome shotgun (WGS) entry which is preliminary data.</text>
</comment>
<dbReference type="PANTHER" id="PTHR13420">
    <property type="entry name" value="UPF0235 PROTEIN C15ORF40"/>
    <property type="match status" value="1"/>
</dbReference>
<evidence type="ECO:0000256" key="1">
    <source>
        <dbReference type="ARBA" id="ARBA00010364"/>
    </source>
</evidence>
<dbReference type="Pfam" id="PF02594">
    <property type="entry name" value="DUF167"/>
    <property type="match status" value="1"/>
</dbReference>
<dbReference type="SMART" id="SM01152">
    <property type="entry name" value="DUF167"/>
    <property type="match status" value="1"/>
</dbReference>
<dbReference type="InterPro" id="IPR003746">
    <property type="entry name" value="DUF167"/>
</dbReference>
<dbReference type="PANTHER" id="PTHR13420:SF7">
    <property type="entry name" value="UPF0235 PROTEIN C15ORF40"/>
    <property type="match status" value="1"/>
</dbReference>
<dbReference type="HAMAP" id="MF_00634">
    <property type="entry name" value="UPF0235"/>
    <property type="match status" value="1"/>
</dbReference>
<evidence type="ECO:0000256" key="2">
    <source>
        <dbReference type="HAMAP-Rule" id="MF_00634"/>
    </source>
</evidence>
<sequence length="98" mass="10320">MHWLREAADGSLVLSLHVQPGAKKTEFTGPHGEAMKLRLAAPPVDGRANTALCVFLAEFCGVPRAAVTLVSGESSRAKRVRIADPRGAALAALRALGY</sequence>
<evidence type="ECO:0000313" key="3">
    <source>
        <dbReference type="EMBL" id="NMG24901.1"/>
    </source>
</evidence>
<name>A0ABX1PN41_9RHOO</name>
<dbReference type="Gene3D" id="3.30.1200.10">
    <property type="entry name" value="YggU-like"/>
    <property type="match status" value="1"/>
</dbReference>
<dbReference type="Proteomes" id="UP000615989">
    <property type="component" value="Unassembled WGS sequence"/>
</dbReference>
<organism evidence="3 4">
    <name type="scientific">Aromatoleum anaerobium</name>
    <dbReference type="NCBI Taxonomy" id="182180"/>
    <lineage>
        <taxon>Bacteria</taxon>
        <taxon>Pseudomonadati</taxon>
        <taxon>Pseudomonadota</taxon>
        <taxon>Betaproteobacteria</taxon>
        <taxon>Rhodocyclales</taxon>
        <taxon>Rhodocyclaceae</taxon>
        <taxon>Aromatoleum</taxon>
    </lineage>
</organism>
<gene>
    <name evidence="3" type="ORF">GO606_09230</name>
</gene>
<keyword evidence="4" id="KW-1185">Reference proteome</keyword>
<dbReference type="NCBIfam" id="TIGR00251">
    <property type="entry name" value="DUF167 family protein"/>
    <property type="match status" value="1"/>
</dbReference>
<comment type="similarity">
    <text evidence="1 2">Belongs to the UPF0235 family.</text>
</comment>
<accession>A0ABX1PN41</accession>
<proteinExistence type="inferred from homology"/>
<dbReference type="RefSeq" id="WP_169118276.1">
    <property type="nucleotide sequence ID" value="NZ_WTVG02000040.1"/>
</dbReference>